<keyword evidence="2" id="KW-0813">Transport</keyword>
<keyword evidence="12" id="KW-1185">Reference proteome</keyword>
<feature type="transmembrane region" description="Helical" evidence="8">
    <location>
        <begin position="153"/>
        <end position="171"/>
    </location>
</feature>
<dbReference type="STRING" id="1266660.A0A1G4JQB4"/>
<dbReference type="Pfam" id="PF00664">
    <property type="entry name" value="ABC_membrane"/>
    <property type="match status" value="2"/>
</dbReference>
<evidence type="ECO:0000256" key="2">
    <source>
        <dbReference type="ARBA" id="ARBA00022448"/>
    </source>
</evidence>
<dbReference type="SUPFAM" id="SSF52540">
    <property type="entry name" value="P-loop containing nucleoside triphosphate hydrolases"/>
    <property type="match status" value="2"/>
</dbReference>
<sequence>MKVLRNPQVRHVYMHVDIAQDYGVLITICICTIIYGVVPAIVSILMGLVFDLLQGPEAQGHADVNHLMHLLTLRSMAILVTGVASAPICALSIFSWMTLGERQAFRVRRRLLHSYLTKSMAWYDANEQLSGDFTQLNRCVEELRSSSAEASGIIFQNFVTVVALLITAFYYSWSLTLVIMANSPLVVGFAIFCSRKVEKYAKKENCQTSIAADVMAWALNAAKMIRLCGTQELETEIFRKNIRESRAEFNKMALFSSLNYAILRFLTLCMFVQGFWYGNAQIKNGKLTPGDVITCFSACILLANTLHSSFQEILIIQKGAVALRKVLDFLEEPCDGNGQSMIDEQIIRPRIPLSWHRGDIEFHDLSFAYPTRPNEWALKNANLKFPGGHFTFIVGKSGSGKSTISNLLLRLYEQSHGTIEIDGLDIKKIDRRMILQNIMLVEQTTSLFNDTLEKNITLGMNVEPDELNQACQMSMLDIVVRDLARGLDTAVGSSGVDLSGGETQRVAIARARLRDFPILVLDEALSAQDRVHKTLLLEAIRRWRVGKTTIILTHDFSDIADLDFVYLMDAGKVIECGRKQSLLESCSSDFAQMYRYQCCRTPADDATTLRDNDQPDLRMKSKDINAEVNELYSEMGSPSTVKADSICNIEELSEPVRSSFDLLQANIMRHHRKPRPNVERIDLNAISISTTSNCNDLEQGKNECELLSVKKIMLKLLTTLQDRWLLLVGLVTALIAGTANPLFSFTFSKLLSGLTSSHPDPEATQLATKWSLVVLLVALLDSSFTFLKCYLLLRSAEDWIRTLRQSVFEKMVRQDLSWFNEARNSTSKITTLVLNDLRDLRALASEFLAAFTTLIIVSVCGLVWAFASGWKLSLVCISLIPIFVLFSGFYGGMLQKYEAAYKASIATLEDRFYNAIKRVKTIRCLQLEEVVIGELTNLELSSKSCGRKRAIGTGIGVATSNALTFVTQAILLYFGMKLVLIGEYTSNKMLETLTLLLFTIMTSISLISQIPEISRGQRAATYVFQVLNSPTVVESTSLNRRTKGISVEENCLLVDIQDLRFSYPFANESSIYQNINLKICHLDTVALVGRSGSGKSTLWHLLAHLYPVSENCIRIDGTDVNHWDAEVLRSQIAVVEQQPQFFLGSIYDNLTYGLPRPVDDCELEELLIILGLQEFVESMPCQLRSHVDTHLLSGGQLQRLAIVRALLRKPKLLVLDECTSALDAQHGFIMSEFVKQNLQGTTTLVITHSEQMMRACSRVVTFRKGSIVEDGTFESLAQRQGGELRNILSLAEV</sequence>
<keyword evidence="4" id="KW-0547">Nucleotide-binding</keyword>
<gene>
    <name evidence="11" type="ORF">LADA_0G00540G</name>
</gene>
<evidence type="ECO:0000259" key="9">
    <source>
        <dbReference type="PROSITE" id="PS50893"/>
    </source>
</evidence>
<dbReference type="PROSITE" id="PS50929">
    <property type="entry name" value="ABC_TM1F"/>
    <property type="match status" value="2"/>
</dbReference>
<dbReference type="GO" id="GO:0005794">
    <property type="term" value="C:Golgi apparatus"/>
    <property type="evidence" value="ECO:0007669"/>
    <property type="project" value="EnsemblFungi"/>
</dbReference>
<feature type="transmembrane region" description="Helical" evidence="8">
    <location>
        <begin position="253"/>
        <end position="276"/>
    </location>
</feature>
<proteinExistence type="predicted"/>
<dbReference type="GO" id="GO:0015421">
    <property type="term" value="F:ABC-type oligopeptide transporter activity"/>
    <property type="evidence" value="ECO:0007669"/>
    <property type="project" value="TreeGrafter"/>
</dbReference>
<dbReference type="Pfam" id="PF00005">
    <property type="entry name" value="ABC_tran"/>
    <property type="match status" value="2"/>
</dbReference>
<dbReference type="InterPro" id="IPR017871">
    <property type="entry name" value="ABC_transporter-like_CS"/>
</dbReference>
<keyword evidence="5" id="KW-0067">ATP-binding</keyword>
<dbReference type="PROSITE" id="PS00211">
    <property type="entry name" value="ABC_TRANSPORTER_1"/>
    <property type="match status" value="1"/>
</dbReference>
<evidence type="ECO:0000313" key="11">
    <source>
        <dbReference type="EMBL" id="SCU92955.1"/>
    </source>
</evidence>
<dbReference type="InterPro" id="IPR039421">
    <property type="entry name" value="Type_1_exporter"/>
</dbReference>
<evidence type="ECO:0000256" key="7">
    <source>
        <dbReference type="ARBA" id="ARBA00023136"/>
    </source>
</evidence>
<dbReference type="GO" id="GO:0090374">
    <property type="term" value="P:oligopeptide export from mitochondrion"/>
    <property type="evidence" value="ECO:0007669"/>
    <property type="project" value="TreeGrafter"/>
</dbReference>
<dbReference type="GO" id="GO:0005886">
    <property type="term" value="C:plasma membrane"/>
    <property type="evidence" value="ECO:0007669"/>
    <property type="project" value="EnsemblFungi"/>
</dbReference>
<feature type="transmembrane region" description="Helical" evidence="8">
    <location>
        <begin position="724"/>
        <end position="747"/>
    </location>
</feature>
<dbReference type="PANTHER" id="PTHR43394:SF15">
    <property type="entry name" value="ALPHA-FACTOR-TRANSPORTING ATPASE"/>
    <property type="match status" value="1"/>
</dbReference>
<evidence type="ECO:0000313" key="12">
    <source>
        <dbReference type="Proteomes" id="UP000190274"/>
    </source>
</evidence>
<feature type="transmembrane region" description="Helical" evidence="8">
    <location>
        <begin position="950"/>
        <end position="973"/>
    </location>
</feature>
<dbReference type="FunFam" id="3.40.50.300:FF:000604">
    <property type="entry name" value="ABC transporter B family member 28"/>
    <property type="match status" value="1"/>
</dbReference>
<dbReference type="Proteomes" id="UP000190274">
    <property type="component" value="Chromosome G"/>
</dbReference>
<dbReference type="InterPro" id="IPR027417">
    <property type="entry name" value="P-loop_NTPase"/>
</dbReference>
<feature type="domain" description="ABC transporter" evidence="9">
    <location>
        <begin position="1054"/>
        <end position="1289"/>
    </location>
</feature>
<feature type="transmembrane region" description="Helical" evidence="8">
    <location>
        <begin position="847"/>
        <end position="866"/>
    </location>
</feature>
<evidence type="ECO:0000256" key="1">
    <source>
        <dbReference type="ARBA" id="ARBA00004141"/>
    </source>
</evidence>
<dbReference type="GO" id="GO:0015440">
    <property type="term" value="F:ABC-type peptide transporter activity"/>
    <property type="evidence" value="ECO:0007669"/>
    <property type="project" value="EnsemblFungi"/>
</dbReference>
<dbReference type="InterPro" id="IPR036640">
    <property type="entry name" value="ABC1_TM_sf"/>
</dbReference>
<dbReference type="Gene3D" id="3.40.50.300">
    <property type="entry name" value="P-loop containing nucleotide triphosphate hydrolases"/>
    <property type="match status" value="2"/>
</dbReference>
<feature type="domain" description="ABC transporter" evidence="9">
    <location>
        <begin position="360"/>
        <end position="595"/>
    </location>
</feature>
<feature type="transmembrane region" description="Helical" evidence="8">
    <location>
        <begin position="21"/>
        <end position="50"/>
    </location>
</feature>
<feature type="transmembrane region" description="Helical" evidence="8">
    <location>
        <begin position="872"/>
        <end position="892"/>
    </location>
</feature>
<keyword evidence="3 8" id="KW-0812">Transmembrane</keyword>
<dbReference type="CDD" id="cd18578">
    <property type="entry name" value="ABC_6TM_Pgp_ABCB1_D2_like"/>
    <property type="match status" value="1"/>
</dbReference>
<dbReference type="InterPro" id="IPR003439">
    <property type="entry name" value="ABC_transporter-like_ATP-bd"/>
</dbReference>
<dbReference type="PANTHER" id="PTHR43394">
    <property type="entry name" value="ATP-DEPENDENT PERMEASE MDL1, MITOCHONDRIAL"/>
    <property type="match status" value="1"/>
</dbReference>
<evidence type="ECO:0000256" key="8">
    <source>
        <dbReference type="SAM" id="Phobius"/>
    </source>
</evidence>
<keyword evidence="7 8" id="KW-0472">Membrane</keyword>
<dbReference type="InterPro" id="IPR003593">
    <property type="entry name" value="AAA+_ATPase"/>
</dbReference>
<dbReference type="OrthoDB" id="6500128at2759"/>
<evidence type="ECO:0000256" key="5">
    <source>
        <dbReference type="ARBA" id="ARBA00022840"/>
    </source>
</evidence>
<organism evidence="11 12">
    <name type="scientific">Lachancea dasiensis</name>
    <dbReference type="NCBI Taxonomy" id="1072105"/>
    <lineage>
        <taxon>Eukaryota</taxon>
        <taxon>Fungi</taxon>
        <taxon>Dikarya</taxon>
        <taxon>Ascomycota</taxon>
        <taxon>Saccharomycotina</taxon>
        <taxon>Saccharomycetes</taxon>
        <taxon>Saccharomycetales</taxon>
        <taxon>Saccharomycetaceae</taxon>
        <taxon>Lachancea</taxon>
    </lineage>
</organism>
<dbReference type="Gene3D" id="1.20.1560.10">
    <property type="entry name" value="ABC transporter type 1, transmembrane domain"/>
    <property type="match status" value="1"/>
</dbReference>
<dbReference type="GO" id="GO:0043332">
    <property type="term" value="C:mating projection tip"/>
    <property type="evidence" value="ECO:0007669"/>
    <property type="project" value="EnsemblFungi"/>
</dbReference>
<evidence type="ECO:0000256" key="4">
    <source>
        <dbReference type="ARBA" id="ARBA00022741"/>
    </source>
</evidence>
<feature type="domain" description="ABC transmembrane type-1" evidence="10">
    <location>
        <begin position="727"/>
        <end position="1015"/>
    </location>
</feature>
<evidence type="ECO:0000256" key="3">
    <source>
        <dbReference type="ARBA" id="ARBA00022692"/>
    </source>
</evidence>
<keyword evidence="6 8" id="KW-1133">Transmembrane helix</keyword>
<dbReference type="EMBL" id="LT598457">
    <property type="protein sequence ID" value="SCU92955.1"/>
    <property type="molecule type" value="Genomic_DNA"/>
</dbReference>
<reference evidence="12" key="1">
    <citation type="submission" date="2016-03" db="EMBL/GenBank/DDBJ databases">
        <authorList>
            <person name="Devillers H."/>
        </authorList>
    </citation>
    <scope>NUCLEOTIDE SEQUENCE [LARGE SCALE GENOMIC DNA]</scope>
</reference>
<dbReference type="GO" id="GO:0005524">
    <property type="term" value="F:ATP binding"/>
    <property type="evidence" value="ECO:0007669"/>
    <property type="project" value="UniProtKB-KW"/>
</dbReference>
<dbReference type="InterPro" id="IPR011527">
    <property type="entry name" value="ABC1_TM_dom"/>
</dbReference>
<dbReference type="SMART" id="SM00382">
    <property type="entry name" value="AAA"/>
    <property type="match status" value="2"/>
</dbReference>
<protein>
    <submittedName>
        <fullName evidence="11">LADA_0G00540g1_1</fullName>
    </submittedName>
</protein>
<evidence type="ECO:0000259" key="10">
    <source>
        <dbReference type="PROSITE" id="PS50929"/>
    </source>
</evidence>
<dbReference type="GO" id="GO:0016887">
    <property type="term" value="F:ATP hydrolysis activity"/>
    <property type="evidence" value="ECO:0007669"/>
    <property type="project" value="InterPro"/>
</dbReference>
<feature type="transmembrane region" description="Helical" evidence="8">
    <location>
        <begin position="767"/>
        <end position="793"/>
    </location>
</feature>
<evidence type="ECO:0000256" key="6">
    <source>
        <dbReference type="ARBA" id="ARBA00022989"/>
    </source>
</evidence>
<comment type="subcellular location">
    <subcellularLocation>
        <location evidence="1">Membrane</location>
        <topology evidence="1">Multi-pass membrane protein</topology>
    </subcellularLocation>
</comment>
<dbReference type="SUPFAM" id="SSF90123">
    <property type="entry name" value="ABC transporter transmembrane region"/>
    <property type="match status" value="2"/>
</dbReference>
<accession>A0A1G4JQB4</accession>
<dbReference type="GO" id="GO:0000770">
    <property type="term" value="P:peptide pheromone export"/>
    <property type="evidence" value="ECO:0007669"/>
    <property type="project" value="EnsemblFungi"/>
</dbReference>
<dbReference type="GO" id="GO:0005743">
    <property type="term" value="C:mitochondrial inner membrane"/>
    <property type="evidence" value="ECO:0007669"/>
    <property type="project" value="TreeGrafter"/>
</dbReference>
<feature type="transmembrane region" description="Helical" evidence="8">
    <location>
        <begin position="76"/>
        <end position="99"/>
    </location>
</feature>
<dbReference type="CDD" id="cd18577">
    <property type="entry name" value="ABC_6TM_Pgp_ABCB1_D1_like"/>
    <property type="match status" value="1"/>
</dbReference>
<dbReference type="PROSITE" id="PS50893">
    <property type="entry name" value="ABC_TRANSPORTER_2"/>
    <property type="match status" value="2"/>
</dbReference>
<feature type="domain" description="ABC transmembrane type-1" evidence="10">
    <location>
        <begin position="26"/>
        <end position="318"/>
    </location>
</feature>
<name>A0A1G4JQB4_9SACH</name>